<dbReference type="PANTHER" id="PTHR28066">
    <property type="entry name" value="37S RIBOSOMAL PROTEIN MRP10, MITOCHONDRIAL"/>
    <property type="match status" value="1"/>
</dbReference>
<dbReference type="AlphaFoldDB" id="A0A8K0F4E2"/>
<evidence type="ECO:0000313" key="2">
    <source>
        <dbReference type="Proteomes" id="UP000799049"/>
    </source>
</evidence>
<dbReference type="Proteomes" id="UP000799049">
    <property type="component" value="Unassembled WGS sequence"/>
</dbReference>
<dbReference type="GO" id="GO:0005739">
    <property type="term" value="C:mitochondrion"/>
    <property type="evidence" value="ECO:0007669"/>
    <property type="project" value="GOC"/>
</dbReference>
<dbReference type="OrthoDB" id="2210at2759"/>
<organism evidence="1 2">
    <name type="scientific">Andalucia godoyi</name>
    <name type="common">Flagellate</name>
    <dbReference type="NCBI Taxonomy" id="505711"/>
    <lineage>
        <taxon>Eukaryota</taxon>
        <taxon>Discoba</taxon>
        <taxon>Jakobida</taxon>
        <taxon>Andalucina</taxon>
        <taxon>Andaluciidae</taxon>
        <taxon>Andalucia</taxon>
    </lineage>
</organism>
<dbReference type="PANTHER" id="PTHR28066:SF1">
    <property type="entry name" value="SMALL RIBOSOMAL SUBUNIT PROTEIN MS37"/>
    <property type="match status" value="1"/>
</dbReference>
<dbReference type="GO" id="GO:0005840">
    <property type="term" value="C:ribosome"/>
    <property type="evidence" value="ECO:0007669"/>
    <property type="project" value="UniProtKB-KW"/>
</dbReference>
<evidence type="ECO:0000313" key="1">
    <source>
        <dbReference type="EMBL" id="KAF0852407.1"/>
    </source>
</evidence>
<dbReference type="SUPFAM" id="SSF47072">
    <property type="entry name" value="Cysteine alpha-hairpin motif"/>
    <property type="match status" value="1"/>
</dbReference>
<keyword evidence="1" id="KW-0687">Ribonucleoprotein</keyword>
<keyword evidence="1" id="KW-0689">Ribosomal protein</keyword>
<keyword evidence="2" id="KW-1185">Reference proteome</keyword>
<dbReference type="InterPro" id="IPR017264">
    <property type="entry name" value="Ribosomal_mS37_fun"/>
</dbReference>
<dbReference type="GO" id="GO:0003735">
    <property type="term" value="F:structural constituent of ribosome"/>
    <property type="evidence" value="ECO:0007669"/>
    <property type="project" value="InterPro"/>
</dbReference>
<comment type="caution">
    <text evidence="1">The sequence shown here is derived from an EMBL/GenBank/DDBJ whole genome shotgun (WGS) entry which is preliminary data.</text>
</comment>
<dbReference type="SMR" id="A0A8K0F4E2"/>
<sequence length="80" mass="9031">MRIGTLEVPPGLLRRTTRRIKPTCAGEMLAFLASLKRNGFDDTKCAMEKQSLQDCMKNLQSKAKPANTLNFHLQRLAKKV</sequence>
<name>A0A8K0F4E2_ANDGO</name>
<reference evidence="1" key="1">
    <citation type="submission" date="2019-09" db="EMBL/GenBank/DDBJ databases">
        <title>The Mitochondrial Proteome of the Jakobid, Andalucia godoyi, a Protist With the Most Gene-Rich and Bacteria-Like Mitochondrial Genome.</title>
        <authorList>
            <person name="Gray M.W."/>
            <person name="Burger G."/>
            <person name="Derelle R."/>
            <person name="Klimes V."/>
            <person name="Leger M."/>
            <person name="Sarrasin M."/>
            <person name="Vlcek C."/>
            <person name="Roger A.J."/>
            <person name="Elias M."/>
            <person name="Lang B.F."/>
        </authorList>
    </citation>
    <scope>NUCLEOTIDE SEQUENCE</scope>
    <source>
        <strain evidence="1">And28</strain>
    </source>
</reference>
<gene>
    <name evidence="1" type="ORF">ANDGO_02863</name>
</gene>
<dbReference type="GO" id="GO:0032543">
    <property type="term" value="P:mitochondrial translation"/>
    <property type="evidence" value="ECO:0007669"/>
    <property type="project" value="InterPro"/>
</dbReference>
<dbReference type="InterPro" id="IPR009069">
    <property type="entry name" value="Cys_alpha_HP_mot_SF"/>
</dbReference>
<dbReference type="EMBL" id="VRVR01000039">
    <property type="protein sequence ID" value="KAF0852407.1"/>
    <property type="molecule type" value="Genomic_DNA"/>
</dbReference>
<accession>A0A8K0F4E2</accession>
<proteinExistence type="predicted"/>
<protein>
    <submittedName>
        <fullName evidence="1">Mitochondrial ribosomal protein S37 (MS37)</fullName>
    </submittedName>
</protein>